<sequence>MKTALKLLATAMVAMFFASCSQQAVYYDASGNAVSSSDSLSSKGKYVAPPVFESKPRRSWFCCPEAQKPKPEVAKVRKPRVKKAKTQGCTKCYSRFCPKPDCCGIVSKEVLSRATMQGGTGEPQLGLIPTMKTLAPEL</sequence>
<feature type="chain" id="PRO_5015771472" description="Lipoprotein" evidence="1">
    <location>
        <begin position="25"/>
        <end position="138"/>
    </location>
</feature>
<evidence type="ECO:0000256" key="1">
    <source>
        <dbReference type="SAM" id="SignalP"/>
    </source>
</evidence>
<feature type="signal peptide" evidence="1">
    <location>
        <begin position="1"/>
        <end position="24"/>
    </location>
</feature>
<name>A0A2S7U1D0_9BACT</name>
<reference evidence="2 3" key="1">
    <citation type="submission" date="2016-12" db="EMBL/GenBank/DDBJ databases">
        <title>Study of bacterial adaptation to deep sea.</title>
        <authorList>
            <person name="Song J."/>
            <person name="Yoshizawa S."/>
            <person name="Kogure K."/>
        </authorList>
    </citation>
    <scope>NUCLEOTIDE SEQUENCE [LARGE SCALE GENOMIC DNA]</scope>
    <source>
        <strain evidence="2 3">SAORIC-165</strain>
    </source>
</reference>
<dbReference type="RefSeq" id="WP_105042893.1">
    <property type="nucleotide sequence ID" value="NZ_MQWA01000001.1"/>
</dbReference>
<proteinExistence type="predicted"/>
<evidence type="ECO:0000313" key="2">
    <source>
        <dbReference type="EMBL" id="PQJ28390.1"/>
    </source>
</evidence>
<dbReference type="AlphaFoldDB" id="A0A2S7U1D0"/>
<accession>A0A2S7U1D0</accession>
<keyword evidence="3" id="KW-1185">Reference proteome</keyword>
<gene>
    <name evidence="2" type="ORF">BSZ32_07620</name>
</gene>
<comment type="caution">
    <text evidence="2">The sequence shown here is derived from an EMBL/GenBank/DDBJ whole genome shotgun (WGS) entry which is preliminary data.</text>
</comment>
<organism evidence="2 3">
    <name type="scientific">Rubritalea profundi</name>
    <dbReference type="NCBI Taxonomy" id="1658618"/>
    <lineage>
        <taxon>Bacteria</taxon>
        <taxon>Pseudomonadati</taxon>
        <taxon>Verrucomicrobiota</taxon>
        <taxon>Verrucomicrobiia</taxon>
        <taxon>Verrucomicrobiales</taxon>
        <taxon>Rubritaleaceae</taxon>
        <taxon>Rubritalea</taxon>
    </lineage>
</organism>
<evidence type="ECO:0000313" key="3">
    <source>
        <dbReference type="Proteomes" id="UP000239907"/>
    </source>
</evidence>
<dbReference type="EMBL" id="MQWA01000001">
    <property type="protein sequence ID" value="PQJ28390.1"/>
    <property type="molecule type" value="Genomic_DNA"/>
</dbReference>
<dbReference type="PROSITE" id="PS51257">
    <property type="entry name" value="PROKAR_LIPOPROTEIN"/>
    <property type="match status" value="1"/>
</dbReference>
<dbReference type="OrthoDB" id="9867044at2"/>
<keyword evidence="1" id="KW-0732">Signal</keyword>
<evidence type="ECO:0008006" key="4">
    <source>
        <dbReference type="Google" id="ProtNLM"/>
    </source>
</evidence>
<dbReference type="Proteomes" id="UP000239907">
    <property type="component" value="Unassembled WGS sequence"/>
</dbReference>
<protein>
    <recommendedName>
        <fullName evidence="4">Lipoprotein</fullName>
    </recommendedName>
</protein>